<evidence type="ECO:0000313" key="2">
    <source>
        <dbReference type="EMBL" id="APH39460.1"/>
    </source>
</evidence>
<evidence type="ECO:0000313" key="7">
    <source>
        <dbReference type="Proteomes" id="UP000267921"/>
    </source>
</evidence>
<dbReference type="KEGG" id="mhaz:BHR79_08180"/>
<dbReference type="Proteomes" id="UP000198669">
    <property type="component" value="Unassembled WGS sequence"/>
</dbReference>
<evidence type="ECO:0000313" key="5">
    <source>
        <dbReference type="Proteomes" id="UP000186879"/>
    </source>
</evidence>
<gene>
    <name evidence="2" type="ORF">BHR79_08180</name>
    <name evidence="3" type="ORF">EFE40_09395</name>
    <name evidence="4" type="ORF">SAMN04515625_2023</name>
</gene>
<proteinExistence type="predicted"/>
<keyword evidence="5" id="KW-1185">Reference proteome</keyword>
<feature type="transmembrane region" description="Helical" evidence="1">
    <location>
        <begin position="100"/>
        <end position="120"/>
    </location>
</feature>
<dbReference type="EMBL" id="CP017921">
    <property type="protein sequence ID" value="APH39460.1"/>
    <property type="molecule type" value="Genomic_DNA"/>
</dbReference>
<organism evidence="2 5">
    <name type="scientific">Methanohalophilus halophilus</name>
    <dbReference type="NCBI Taxonomy" id="2177"/>
    <lineage>
        <taxon>Archaea</taxon>
        <taxon>Methanobacteriati</taxon>
        <taxon>Methanobacteriota</taxon>
        <taxon>Stenosarchaea group</taxon>
        <taxon>Methanomicrobia</taxon>
        <taxon>Methanosarcinales</taxon>
        <taxon>Methanosarcinaceae</taxon>
        <taxon>Methanohalophilus</taxon>
    </lineage>
</organism>
<dbReference type="Proteomes" id="UP000267921">
    <property type="component" value="Unassembled WGS sequence"/>
</dbReference>
<dbReference type="RefSeq" id="WP_072561884.1">
    <property type="nucleotide sequence ID" value="NZ_CP017921.1"/>
</dbReference>
<dbReference type="Proteomes" id="UP000186879">
    <property type="component" value="Chromosome"/>
</dbReference>
<feature type="transmembrane region" description="Helical" evidence="1">
    <location>
        <begin position="9"/>
        <end position="29"/>
    </location>
</feature>
<evidence type="ECO:0000256" key="1">
    <source>
        <dbReference type="SAM" id="Phobius"/>
    </source>
</evidence>
<sequence length="136" mass="15036">MSEENKRKTAFMMAIIVGFLDILVLYLGTIRPDHIGWAVASTGIITFLGTLMLINHLSKSTDFDKGEVRKAMTGAFIVVYFSLVSLLTLTDIGISDTELAKTIIAHFTYLVGIVVVFYFGSRAVENYLNLPQKPGK</sequence>
<keyword evidence="1" id="KW-0472">Membrane</keyword>
<dbReference type="AlphaFoldDB" id="A0A1L3Q3N3"/>
<keyword evidence="1" id="KW-0812">Transmembrane</keyword>
<evidence type="ECO:0000313" key="6">
    <source>
        <dbReference type="Proteomes" id="UP000198669"/>
    </source>
</evidence>
<feature type="transmembrane region" description="Helical" evidence="1">
    <location>
        <begin position="35"/>
        <end position="54"/>
    </location>
</feature>
<reference evidence="3 7" key="3">
    <citation type="submission" date="2018-10" db="EMBL/GenBank/DDBJ databases">
        <title>Cultivation of a novel Methanohalophilus strain from Kebrit Deep of the Red Sea and a genomic comparison of members of the genus Methanohalophilus.</title>
        <authorList>
            <person name="Guan Y."/>
            <person name="Ngugi D.K."/>
            <person name="Stingl U."/>
        </authorList>
    </citation>
    <scope>NUCLEOTIDE SEQUENCE [LARGE SCALE GENOMIC DNA]</scope>
    <source>
        <strain evidence="3 7">DSM 3094</strain>
    </source>
</reference>
<accession>A0A1L3Q3N3</accession>
<evidence type="ECO:0000313" key="4">
    <source>
        <dbReference type="EMBL" id="SDW98651.1"/>
    </source>
</evidence>
<keyword evidence="1" id="KW-1133">Transmembrane helix</keyword>
<evidence type="ECO:0000313" key="3">
    <source>
        <dbReference type="EMBL" id="RNI07750.1"/>
    </source>
</evidence>
<dbReference type="EMBL" id="RJJG01000007">
    <property type="protein sequence ID" value="RNI07750.1"/>
    <property type="molecule type" value="Genomic_DNA"/>
</dbReference>
<name>A0A1L3Q3N3_9EURY</name>
<feature type="transmembrane region" description="Helical" evidence="1">
    <location>
        <begin position="75"/>
        <end position="94"/>
    </location>
</feature>
<reference evidence="4 6" key="2">
    <citation type="submission" date="2016-10" db="EMBL/GenBank/DDBJ databases">
        <authorList>
            <person name="de Groot N.N."/>
        </authorList>
    </citation>
    <scope>NUCLEOTIDE SEQUENCE [LARGE SCALE GENOMIC DNA]</scope>
    <source>
        <strain evidence="4 6">Z-7982</strain>
    </source>
</reference>
<reference evidence="2 5" key="1">
    <citation type="submission" date="2016-10" db="EMBL/GenBank/DDBJ databases">
        <title>Methanohalophilus halophilus.</title>
        <authorList>
            <person name="L'haridon S."/>
        </authorList>
    </citation>
    <scope>NUCLEOTIDE SEQUENCE [LARGE SCALE GENOMIC DNA]</scope>
    <source>
        <strain evidence="2 5">Z-7982</strain>
    </source>
</reference>
<protein>
    <submittedName>
        <fullName evidence="2">Uncharacterized protein</fullName>
    </submittedName>
</protein>
<dbReference type="OrthoDB" id="71242at2157"/>
<dbReference type="GeneID" id="30583739"/>
<dbReference type="EMBL" id="FNMU01000007">
    <property type="protein sequence ID" value="SDW98651.1"/>
    <property type="molecule type" value="Genomic_DNA"/>
</dbReference>